<dbReference type="Pfam" id="PF02219">
    <property type="entry name" value="MTHFR"/>
    <property type="match status" value="1"/>
</dbReference>
<dbReference type="Gene3D" id="3.20.20.220">
    <property type="match status" value="1"/>
</dbReference>
<evidence type="ECO:0000256" key="6">
    <source>
        <dbReference type="ARBA" id="ARBA00023002"/>
    </source>
</evidence>
<dbReference type="Proteomes" id="UP000235584">
    <property type="component" value="Chromosome"/>
</dbReference>
<evidence type="ECO:0000256" key="4">
    <source>
        <dbReference type="ARBA" id="ARBA00022630"/>
    </source>
</evidence>
<dbReference type="SUPFAM" id="SSF51730">
    <property type="entry name" value="FAD-linked oxidoreductase"/>
    <property type="match status" value="1"/>
</dbReference>
<dbReference type="OrthoDB" id="9812555at2"/>
<keyword evidence="6 9" id="KW-0560">Oxidoreductase</keyword>
<dbReference type="PANTHER" id="PTHR45754:SF3">
    <property type="entry name" value="METHYLENETETRAHYDROFOLATE REDUCTASE (NADPH)"/>
    <property type="match status" value="1"/>
</dbReference>
<evidence type="ECO:0000256" key="2">
    <source>
        <dbReference type="ARBA" id="ARBA00004777"/>
    </source>
</evidence>
<evidence type="ECO:0000313" key="11">
    <source>
        <dbReference type="Proteomes" id="UP000235584"/>
    </source>
</evidence>
<dbReference type="GO" id="GO:0035999">
    <property type="term" value="P:tetrahydrofolate interconversion"/>
    <property type="evidence" value="ECO:0007669"/>
    <property type="project" value="UniProtKB-UniPathway"/>
</dbReference>
<comment type="pathway">
    <text evidence="2 9">One-carbon metabolism; tetrahydrofolate interconversion.</text>
</comment>
<dbReference type="InterPro" id="IPR029041">
    <property type="entry name" value="FAD-linked_oxidoreductase-like"/>
</dbReference>
<dbReference type="GO" id="GO:0071949">
    <property type="term" value="F:FAD binding"/>
    <property type="evidence" value="ECO:0007669"/>
    <property type="project" value="TreeGrafter"/>
</dbReference>
<evidence type="ECO:0000256" key="3">
    <source>
        <dbReference type="ARBA" id="ARBA00006743"/>
    </source>
</evidence>
<name>A0A2K9NMR4_BACTC</name>
<keyword evidence="11" id="KW-1185">Reference proteome</keyword>
<dbReference type="GO" id="GO:0005829">
    <property type="term" value="C:cytosol"/>
    <property type="evidence" value="ECO:0007669"/>
    <property type="project" value="TreeGrafter"/>
</dbReference>
<reference evidence="10 11" key="1">
    <citation type="submission" date="2018-01" db="EMBL/GenBank/DDBJ databases">
        <title>Complete genome sequence of Bacteriovorax stolpii DSM12778.</title>
        <authorList>
            <person name="Tang B."/>
            <person name="Chang J."/>
        </authorList>
    </citation>
    <scope>NUCLEOTIDE SEQUENCE [LARGE SCALE GENOMIC DNA]</scope>
    <source>
        <strain evidence="10 11">DSM 12778</strain>
    </source>
</reference>
<dbReference type="InterPro" id="IPR003171">
    <property type="entry name" value="Mehydrof_redctse-like"/>
</dbReference>
<keyword evidence="4 9" id="KW-0285">Flavoprotein</keyword>
<evidence type="ECO:0000256" key="7">
    <source>
        <dbReference type="ARBA" id="ARBA00034478"/>
    </source>
</evidence>
<evidence type="ECO:0000313" key="10">
    <source>
        <dbReference type="EMBL" id="AUN96807.1"/>
    </source>
</evidence>
<dbReference type="GO" id="GO:0106312">
    <property type="term" value="F:methylenetetrahydrofolate reductase (NADH) activity"/>
    <property type="evidence" value="ECO:0007669"/>
    <property type="project" value="UniProtKB-EC"/>
</dbReference>
<gene>
    <name evidence="10" type="ORF">C0V70_01545</name>
</gene>
<dbReference type="AlphaFoldDB" id="A0A2K9NMR4"/>
<evidence type="ECO:0000256" key="5">
    <source>
        <dbReference type="ARBA" id="ARBA00022827"/>
    </source>
</evidence>
<proteinExistence type="inferred from homology"/>
<comment type="pathway">
    <text evidence="7">Amino-acid biosynthesis; L-methionine biosynthesis via de novo pathway.</text>
</comment>
<dbReference type="KEGG" id="bsto:C0V70_01545"/>
<dbReference type="PANTHER" id="PTHR45754">
    <property type="entry name" value="METHYLENETETRAHYDROFOLATE REDUCTASE"/>
    <property type="match status" value="1"/>
</dbReference>
<protein>
    <recommendedName>
        <fullName evidence="9">Methylenetetrahydrofolate reductase</fullName>
    </recommendedName>
</protein>
<dbReference type="RefSeq" id="WP_102242102.1">
    <property type="nucleotide sequence ID" value="NZ_CP025704.1"/>
</dbReference>
<sequence>MKVTEHLERAKNPLFSYEIVPPPRGRSVQDIIDIVEALKPVHPAWIDVTAHSSSAYYNEKEDGTIERKIYKKRPGTIGICGIIQNRFQIDTVVHLLCLGFSKEETEDALLELNFLGIHNILALRGDGPNYKKEISKSRSANYYASDLVEQVKALNSGKFLDEIEGGSKFDFCVGVAGYPEKHFEAPNLKLDLINLKRKVDAGADYVVTQMFFDNKHYFEFVKEARAAGITVPIIPGIKVLKNTTQLVSIPKNFYIDLPDELVEAVTKDQKNVTHIGKEWATKQVQGLLEGGAPCVHFYIMNDTNTVVDIVKKFQK</sequence>
<evidence type="ECO:0000256" key="9">
    <source>
        <dbReference type="RuleBase" id="RU003862"/>
    </source>
</evidence>
<accession>A0A2K9NMR4</accession>
<comment type="similarity">
    <text evidence="3 9">Belongs to the methylenetetrahydrofolate reductase family.</text>
</comment>
<evidence type="ECO:0000256" key="1">
    <source>
        <dbReference type="ARBA" id="ARBA00001974"/>
    </source>
</evidence>
<dbReference type="EMBL" id="CP025704">
    <property type="protein sequence ID" value="AUN96807.1"/>
    <property type="molecule type" value="Genomic_DNA"/>
</dbReference>
<comment type="catalytic activity">
    <reaction evidence="8">
        <text>(6S)-5-methyl-5,6,7,8-tetrahydrofolate + NAD(+) = (6R)-5,10-methylene-5,6,7,8-tetrahydrofolate + NADH + H(+)</text>
        <dbReference type="Rhea" id="RHEA:19821"/>
        <dbReference type="ChEBI" id="CHEBI:15378"/>
        <dbReference type="ChEBI" id="CHEBI:15636"/>
        <dbReference type="ChEBI" id="CHEBI:18608"/>
        <dbReference type="ChEBI" id="CHEBI:57540"/>
        <dbReference type="ChEBI" id="CHEBI:57945"/>
        <dbReference type="EC" id="1.5.1.54"/>
    </reaction>
    <physiologicalReaction direction="right-to-left" evidence="8">
        <dbReference type="Rhea" id="RHEA:19823"/>
    </physiologicalReaction>
</comment>
<keyword evidence="5 9" id="KW-0274">FAD</keyword>
<comment type="cofactor">
    <cofactor evidence="1 9">
        <name>FAD</name>
        <dbReference type="ChEBI" id="CHEBI:57692"/>
    </cofactor>
</comment>
<evidence type="ECO:0000256" key="8">
    <source>
        <dbReference type="ARBA" id="ARBA00048628"/>
    </source>
</evidence>
<organism evidence="10 11">
    <name type="scientific">Bacteriovorax stolpii</name>
    <name type="common">Bdellovibrio stolpii</name>
    <dbReference type="NCBI Taxonomy" id="960"/>
    <lineage>
        <taxon>Bacteria</taxon>
        <taxon>Pseudomonadati</taxon>
        <taxon>Bdellovibrionota</taxon>
        <taxon>Bacteriovoracia</taxon>
        <taxon>Bacteriovoracales</taxon>
        <taxon>Bacteriovoracaceae</taxon>
        <taxon>Bacteriovorax</taxon>
    </lineage>
</organism>
<dbReference type="GO" id="GO:0009086">
    <property type="term" value="P:methionine biosynthetic process"/>
    <property type="evidence" value="ECO:0007669"/>
    <property type="project" value="TreeGrafter"/>
</dbReference>
<dbReference type="UniPathway" id="UPA00193"/>
<dbReference type="CDD" id="cd00537">
    <property type="entry name" value="MTHFR"/>
    <property type="match status" value="1"/>
</dbReference>